<gene>
    <name evidence="1" type="ORF">LCMiAC02_00300</name>
</gene>
<proteinExistence type="predicted"/>
<sequence length="443" mass="53069">MYNYKKKYLKYKTKYLTSKLPQSGGGDSFKINGPVSSHILKNKELDRLIYLFGDEHTIRGKFCQAACSLEQDCYNIVEFFDQVIYRNIQRNLKIKDDDKKEYVDIFLETPYVTKEAKEVVEKFRQNVRKFFREYIKSLDLEKGIGKYEKETIMGAFERRELVGPMQQLFYSYDRCIRETKCMNYIRLHNIDYRDSTGITEDLNILSIIDDILNIHRKLFEFPDKLALSRKTLEKLFLRENKDASPFNIFRVIDKYYELFEIKEKGSEHVYIENLYKLFDRMYEKIGSKIKRQFEYTTSKLDFDSIKRNILGDIYCEYKRAVHHIDKLSKSQDIFKKYIDATSENEFYDKIVDYGMMDVKHFLALYGLIYMDLYIMGRIFREFRDGTYPKNIMVFAGDAHIDNYVKFIKNMEGTTVLHSKSGRFELNKCADIPFDKYKMMDFEL</sequence>
<name>A0A481Z1G8_9VIRU</name>
<reference evidence="1" key="1">
    <citation type="journal article" date="2019" name="MBio">
        <title>Virus Genomes from Deep Sea Sediments Expand the Ocean Megavirome and Support Independent Origins of Viral Gigantism.</title>
        <authorList>
            <person name="Backstrom D."/>
            <person name="Yutin N."/>
            <person name="Jorgensen S.L."/>
            <person name="Dharamshi J."/>
            <person name="Homa F."/>
            <person name="Zaremba-Niedwiedzka K."/>
            <person name="Spang A."/>
            <person name="Wolf Y.I."/>
            <person name="Koonin E.V."/>
            <person name="Ettema T.J."/>
        </authorList>
    </citation>
    <scope>NUCLEOTIDE SEQUENCE</scope>
</reference>
<dbReference type="EMBL" id="MK500406">
    <property type="protein sequence ID" value="QBK88937.1"/>
    <property type="molecule type" value="Genomic_DNA"/>
</dbReference>
<protein>
    <submittedName>
        <fullName evidence="1">Uncharacterized protein</fullName>
    </submittedName>
</protein>
<evidence type="ECO:0000313" key="1">
    <source>
        <dbReference type="EMBL" id="QBK88937.1"/>
    </source>
</evidence>
<organism evidence="1">
    <name type="scientific">Mimivirus LCMiAC02</name>
    <dbReference type="NCBI Taxonomy" id="2506609"/>
    <lineage>
        <taxon>Viruses</taxon>
        <taxon>Varidnaviria</taxon>
        <taxon>Bamfordvirae</taxon>
        <taxon>Nucleocytoviricota</taxon>
        <taxon>Megaviricetes</taxon>
        <taxon>Imitervirales</taxon>
        <taxon>Mimiviridae</taxon>
        <taxon>Klosneuvirinae</taxon>
    </lineage>
</organism>
<accession>A0A481Z1G8</accession>